<dbReference type="InterPro" id="IPR047127">
    <property type="entry name" value="MutT-like"/>
</dbReference>
<dbReference type="PRINTS" id="PR00502">
    <property type="entry name" value="NUDIXFAMILY"/>
</dbReference>
<comment type="similarity">
    <text evidence="2 5">Belongs to the Nudix hydrolase family.</text>
</comment>
<dbReference type="PROSITE" id="PS00893">
    <property type="entry name" value="NUDIX_BOX"/>
    <property type="match status" value="1"/>
</dbReference>
<keyword evidence="4" id="KW-0460">Magnesium</keyword>
<dbReference type="PROSITE" id="PS51462">
    <property type="entry name" value="NUDIX"/>
    <property type="match status" value="1"/>
</dbReference>
<dbReference type="InterPro" id="IPR020084">
    <property type="entry name" value="NUDIX_hydrolase_CS"/>
</dbReference>
<reference evidence="7" key="1">
    <citation type="journal article" date="2023" name="Int. J. Syst. Evol. Microbiol.">
        <title>Mesoterricola silvestris gen. nov., sp. nov., Mesoterricola sediminis sp. nov., Geothrix oryzae sp. nov., Geothrix edaphica sp. nov., Geothrix rubra sp. nov., and Geothrix limicola sp. nov., six novel members of Acidobacteriota isolated from soils.</title>
        <authorList>
            <person name="Itoh H."/>
            <person name="Sugisawa Y."/>
            <person name="Mise K."/>
            <person name="Xu Z."/>
            <person name="Kuniyasu M."/>
            <person name="Ushijima N."/>
            <person name="Kawano K."/>
            <person name="Kobayashi E."/>
            <person name="Shiratori Y."/>
            <person name="Masuda Y."/>
            <person name="Senoo K."/>
        </authorList>
    </citation>
    <scope>NUCLEOTIDE SEQUENCE</scope>
    <source>
        <strain evidence="7">W786</strain>
    </source>
</reference>
<dbReference type="InterPro" id="IPR015797">
    <property type="entry name" value="NUDIX_hydrolase-like_dom_sf"/>
</dbReference>
<evidence type="ECO:0000256" key="2">
    <source>
        <dbReference type="ARBA" id="ARBA00005582"/>
    </source>
</evidence>
<dbReference type="AlphaFoldDB" id="A0AA48GYT8"/>
<dbReference type="RefSeq" id="WP_279341978.1">
    <property type="nucleotide sequence ID" value="NZ_AP027081.1"/>
</dbReference>
<gene>
    <name evidence="7" type="ORF">METESE_30880</name>
</gene>
<keyword evidence="8" id="KW-1185">Reference proteome</keyword>
<accession>A0AA48GYT8</accession>
<evidence type="ECO:0000256" key="4">
    <source>
        <dbReference type="ARBA" id="ARBA00022842"/>
    </source>
</evidence>
<dbReference type="InterPro" id="IPR000086">
    <property type="entry name" value="NUDIX_hydrolase_dom"/>
</dbReference>
<comment type="cofactor">
    <cofactor evidence="1">
        <name>Mg(2+)</name>
        <dbReference type="ChEBI" id="CHEBI:18420"/>
    </cofactor>
</comment>
<dbReference type="Gene3D" id="3.90.79.10">
    <property type="entry name" value="Nucleoside Triphosphate Pyrophosphohydrolase"/>
    <property type="match status" value="1"/>
</dbReference>
<evidence type="ECO:0000256" key="5">
    <source>
        <dbReference type="RuleBase" id="RU003476"/>
    </source>
</evidence>
<dbReference type="PANTHER" id="PTHR47707">
    <property type="entry name" value="8-OXO-DGTP DIPHOSPHATASE"/>
    <property type="match status" value="1"/>
</dbReference>
<dbReference type="SUPFAM" id="SSF55811">
    <property type="entry name" value="Nudix"/>
    <property type="match status" value="1"/>
</dbReference>
<name>A0AA48GYT8_9BACT</name>
<dbReference type="GO" id="GO:0006281">
    <property type="term" value="P:DNA repair"/>
    <property type="evidence" value="ECO:0007669"/>
    <property type="project" value="InterPro"/>
</dbReference>
<sequence length="136" mass="14493">MRGGGAVDASVIEVVAAVAVREGRHLVCQRPAHKRHGGLWEFPGGKLEPGETLQEAVRRELAEELGVEGTEAGPCLATFHDPGSPYRVAFHPVTFRGEPRCLEHAALAWATPAELAALPLAPSDRRFVETVLLAGA</sequence>
<dbReference type="KEGG" id="msea:METESE_30880"/>
<evidence type="ECO:0000313" key="7">
    <source>
        <dbReference type="EMBL" id="BDU78130.1"/>
    </source>
</evidence>
<evidence type="ECO:0000259" key="6">
    <source>
        <dbReference type="PROSITE" id="PS51462"/>
    </source>
</evidence>
<dbReference type="EMBL" id="AP027081">
    <property type="protein sequence ID" value="BDU78130.1"/>
    <property type="molecule type" value="Genomic_DNA"/>
</dbReference>
<keyword evidence="3 5" id="KW-0378">Hydrolase</keyword>
<evidence type="ECO:0000313" key="8">
    <source>
        <dbReference type="Proteomes" id="UP001228113"/>
    </source>
</evidence>
<feature type="domain" description="Nudix hydrolase" evidence="6">
    <location>
        <begin position="10"/>
        <end position="133"/>
    </location>
</feature>
<dbReference type="Pfam" id="PF00293">
    <property type="entry name" value="NUDIX"/>
    <property type="match status" value="1"/>
</dbReference>
<dbReference type="InterPro" id="IPR020476">
    <property type="entry name" value="Nudix_hydrolase"/>
</dbReference>
<organism evidence="7 8">
    <name type="scientific">Mesoterricola sediminis</name>
    <dbReference type="NCBI Taxonomy" id="2927980"/>
    <lineage>
        <taxon>Bacteria</taxon>
        <taxon>Pseudomonadati</taxon>
        <taxon>Acidobacteriota</taxon>
        <taxon>Holophagae</taxon>
        <taxon>Holophagales</taxon>
        <taxon>Holophagaceae</taxon>
        <taxon>Mesoterricola</taxon>
    </lineage>
</organism>
<dbReference type="GO" id="GO:0008413">
    <property type="term" value="F:8-oxo-7,8-dihydroguanosine triphosphate pyrophosphatase activity"/>
    <property type="evidence" value="ECO:0007669"/>
    <property type="project" value="TreeGrafter"/>
</dbReference>
<protein>
    <submittedName>
        <fullName evidence="7">Pyrimidine (Deoxy)nucleoside triphosphate pyrophosphohydrolase</fullName>
    </submittedName>
</protein>
<dbReference type="CDD" id="cd03425">
    <property type="entry name" value="NUDIX_MutT_NudA_like"/>
    <property type="match status" value="1"/>
</dbReference>
<dbReference type="PANTHER" id="PTHR47707:SF2">
    <property type="entry name" value="CTP PYROPHOSPHOHYDROLASE"/>
    <property type="match status" value="1"/>
</dbReference>
<dbReference type="GO" id="GO:0044716">
    <property type="term" value="F:8-oxo-GDP phosphatase activity"/>
    <property type="evidence" value="ECO:0007669"/>
    <property type="project" value="TreeGrafter"/>
</dbReference>
<dbReference type="GO" id="GO:0035539">
    <property type="term" value="F:8-oxo-7,8-dihydrodeoxyguanosine triphosphate pyrophosphatase activity"/>
    <property type="evidence" value="ECO:0007669"/>
    <property type="project" value="TreeGrafter"/>
</dbReference>
<dbReference type="Proteomes" id="UP001228113">
    <property type="component" value="Chromosome"/>
</dbReference>
<dbReference type="GO" id="GO:0044715">
    <property type="term" value="F:8-oxo-dGDP phosphatase activity"/>
    <property type="evidence" value="ECO:0007669"/>
    <property type="project" value="TreeGrafter"/>
</dbReference>
<proteinExistence type="inferred from homology"/>
<evidence type="ECO:0000256" key="1">
    <source>
        <dbReference type="ARBA" id="ARBA00001946"/>
    </source>
</evidence>
<evidence type="ECO:0000256" key="3">
    <source>
        <dbReference type="ARBA" id="ARBA00022801"/>
    </source>
</evidence>